<dbReference type="PROSITE" id="PS51986">
    <property type="entry name" value="GS_BETA_GRASP"/>
    <property type="match status" value="1"/>
</dbReference>
<dbReference type="SUPFAM" id="SSF54368">
    <property type="entry name" value="Glutamine synthetase, N-terminal domain"/>
    <property type="match status" value="1"/>
</dbReference>
<name>A0AAW5QTI3_9HYPH</name>
<feature type="domain" description="GS beta-grasp" evidence="9">
    <location>
        <begin position="19"/>
        <end position="111"/>
    </location>
</feature>
<dbReference type="SMART" id="SM01230">
    <property type="entry name" value="Gln-synt_C"/>
    <property type="match status" value="1"/>
</dbReference>
<keyword evidence="12" id="KW-1185">Reference proteome</keyword>
<comment type="caution">
    <text evidence="11">The sequence shown here is derived from an EMBL/GenBank/DDBJ whole genome shotgun (WGS) entry which is preliminary data.</text>
</comment>
<evidence type="ECO:0000256" key="7">
    <source>
        <dbReference type="PROSITE-ProRule" id="PRU01330"/>
    </source>
</evidence>
<dbReference type="PANTHER" id="PTHR43785">
    <property type="entry name" value="GAMMA-GLUTAMYLPUTRESCINE SYNTHETASE"/>
    <property type="match status" value="1"/>
</dbReference>
<dbReference type="InterPro" id="IPR008147">
    <property type="entry name" value="Gln_synt_N"/>
</dbReference>
<dbReference type="RefSeq" id="WP_261614965.1">
    <property type="nucleotide sequence ID" value="NZ_JALIDZ010000002.1"/>
</dbReference>
<dbReference type="PANTHER" id="PTHR43785:SF12">
    <property type="entry name" value="TYPE-1 GLUTAMINE SYNTHETASE 2"/>
    <property type="match status" value="1"/>
</dbReference>
<keyword evidence="6" id="KW-0535">Nitrogen fixation</keyword>
<dbReference type="EMBL" id="JALIDZ010000002">
    <property type="protein sequence ID" value="MCT8971406.1"/>
    <property type="molecule type" value="Genomic_DNA"/>
</dbReference>
<sequence length="457" mass="50538">MTEQAIPLNKIALDGMVSGEIDLVQMEVPDLNGTLRGKFVSAKKVAAGGKSAVCTVLYQLTPADDVWESEHSSYDNGFPDALGVPDMSTAIRLPWRDGMAAVLYDVVYPNGTQFPLSPRSVLRRVAERFEETGYTPMFGMEFEAFIFHADRGVLAENRHHELTSLGRMHNAYRLTQAEEARELGAEFIRRMRSIGITVEVFHTELGYGAVEFALAPAPAMQAADNAARAKTYFRELCAERGLVPSFMAKWKTDESGCGGHVHQSVWKDGENAFYDPKAGDDLSLVGRQYLAGLLAGLSDCGVLFRPTVNSFRRFSVQAWAPENVSWGYDNRSAALRVITYPTPNACRIEHRVPGADVNPWLAVAAMLAGGHLGIDRTLVPQRAAQGNAVKAGNFPRLADNLGDATEVFAASEFCRDYFGAEFVDQYAASRRVELQHWNDWLASEVTSFELRRYFETS</sequence>
<dbReference type="SUPFAM" id="SSF55931">
    <property type="entry name" value="Glutamine synthetase/guanido kinase"/>
    <property type="match status" value="1"/>
</dbReference>
<evidence type="ECO:0000256" key="1">
    <source>
        <dbReference type="ARBA" id="ARBA00001946"/>
    </source>
</evidence>
<organism evidence="11 12">
    <name type="scientific">Microbaculum marinisediminis</name>
    <dbReference type="NCBI Taxonomy" id="2931392"/>
    <lineage>
        <taxon>Bacteria</taxon>
        <taxon>Pseudomonadati</taxon>
        <taxon>Pseudomonadota</taxon>
        <taxon>Alphaproteobacteria</taxon>
        <taxon>Hyphomicrobiales</taxon>
        <taxon>Tepidamorphaceae</taxon>
        <taxon>Microbaculum</taxon>
    </lineage>
</organism>
<dbReference type="PROSITE" id="PS51987">
    <property type="entry name" value="GS_CATALYTIC"/>
    <property type="match status" value="1"/>
</dbReference>
<evidence type="ECO:0000256" key="2">
    <source>
        <dbReference type="ARBA" id="ARBA00003117"/>
    </source>
</evidence>
<keyword evidence="4" id="KW-0547">Nucleotide-binding</keyword>
<dbReference type="InterPro" id="IPR014746">
    <property type="entry name" value="Gln_synth/guanido_kin_cat_dom"/>
</dbReference>
<keyword evidence="3" id="KW-0436">Ligase</keyword>
<evidence type="ECO:0000259" key="10">
    <source>
        <dbReference type="PROSITE" id="PS51987"/>
    </source>
</evidence>
<protein>
    <submittedName>
        <fullName evidence="11">Glutamine synthetase family protein</fullName>
    </submittedName>
</protein>
<comment type="cofactor">
    <cofactor evidence="1">
        <name>Mg(2+)</name>
        <dbReference type="ChEBI" id="CHEBI:18420"/>
    </cofactor>
</comment>
<evidence type="ECO:0000313" key="12">
    <source>
        <dbReference type="Proteomes" id="UP001320898"/>
    </source>
</evidence>
<dbReference type="GO" id="GO:0006542">
    <property type="term" value="P:glutamine biosynthetic process"/>
    <property type="evidence" value="ECO:0007669"/>
    <property type="project" value="InterPro"/>
</dbReference>
<keyword evidence="5" id="KW-0067">ATP-binding</keyword>
<evidence type="ECO:0000259" key="9">
    <source>
        <dbReference type="PROSITE" id="PS51986"/>
    </source>
</evidence>
<reference evidence="11 12" key="1">
    <citation type="submission" date="2022-04" db="EMBL/GenBank/DDBJ databases">
        <authorList>
            <person name="Ye Y.-Q."/>
            <person name="Du Z.-J."/>
        </authorList>
    </citation>
    <scope>NUCLEOTIDE SEQUENCE [LARGE SCALE GENOMIC DNA]</scope>
    <source>
        <strain evidence="11 12">A6E488</strain>
    </source>
</reference>
<dbReference type="Pfam" id="PF00120">
    <property type="entry name" value="Gln-synt_C"/>
    <property type="match status" value="1"/>
</dbReference>
<comment type="similarity">
    <text evidence="7 8">Belongs to the glutamine synthetase family.</text>
</comment>
<gene>
    <name evidence="11" type="ORF">MUB46_05975</name>
</gene>
<evidence type="ECO:0000256" key="8">
    <source>
        <dbReference type="RuleBase" id="RU000384"/>
    </source>
</evidence>
<evidence type="ECO:0000256" key="6">
    <source>
        <dbReference type="ARBA" id="ARBA00023231"/>
    </source>
</evidence>
<dbReference type="Gene3D" id="3.30.590.10">
    <property type="entry name" value="Glutamine synthetase/guanido kinase, catalytic domain"/>
    <property type="match status" value="1"/>
</dbReference>
<dbReference type="InterPro" id="IPR008146">
    <property type="entry name" value="Gln_synth_cat_dom"/>
</dbReference>
<comment type="function">
    <text evidence="2">Catalyzes the ATP-dependent biosynthesis of glutamine from glutamate and ammonia.</text>
</comment>
<feature type="domain" description="GS catalytic" evidence="10">
    <location>
        <begin position="118"/>
        <end position="457"/>
    </location>
</feature>
<dbReference type="GO" id="GO:0005524">
    <property type="term" value="F:ATP binding"/>
    <property type="evidence" value="ECO:0007669"/>
    <property type="project" value="UniProtKB-KW"/>
</dbReference>
<dbReference type="InterPro" id="IPR036651">
    <property type="entry name" value="Gln_synt_N_sf"/>
</dbReference>
<proteinExistence type="inferred from homology"/>
<evidence type="ECO:0000313" key="11">
    <source>
        <dbReference type="EMBL" id="MCT8971406.1"/>
    </source>
</evidence>
<evidence type="ECO:0000256" key="5">
    <source>
        <dbReference type="ARBA" id="ARBA00022840"/>
    </source>
</evidence>
<evidence type="ECO:0000256" key="3">
    <source>
        <dbReference type="ARBA" id="ARBA00022598"/>
    </source>
</evidence>
<dbReference type="Proteomes" id="UP001320898">
    <property type="component" value="Unassembled WGS sequence"/>
</dbReference>
<evidence type="ECO:0000256" key="4">
    <source>
        <dbReference type="ARBA" id="ARBA00022741"/>
    </source>
</evidence>
<dbReference type="GO" id="GO:0004356">
    <property type="term" value="F:glutamine synthetase activity"/>
    <property type="evidence" value="ECO:0007669"/>
    <property type="project" value="InterPro"/>
</dbReference>
<dbReference type="AlphaFoldDB" id="A0AAW5QTI3"/>
<dbReference type="Gene3D" id="3.10.20.70">
    <property type="entry name" value="Glutamine synthetase, N-terminal domain"/>
    <property type="match status" value="1"/>
</dbReference>
<accession>A0AAW5QTI3</accession>